<reference evidence="3 4" key="1">
    <citation type="submission" date="2019-04" db="EMBL/GenBank/DDBJ databases">
        <authorList>
            <person name="Van Vliet M D."/>
        </authorList>
    </citation>
    <scope>NUCLEOTIDE SEQUENCE [LARGE SCALE GENOMIC DNA]</scope>
    <source>
        <strain evidence="3 4">F21</strain>
    </source>
</reference>
<evidence type="ECO:0000259" key="2">
    <source>
        <dbReference type="Pfam" id="PF14319"/>
    </source>
</evidence>
<dbReference type="GO" id="GO:0004803">
    <property type="term" value="F:transposase activity"/>
    <property type="evidence" value="ECO:0007669"/>
    <property type="project" value="InterPro"/>
</dbReference>
<gene>
    <name evidence="3" type="ORF">SCARR_00115</name>
</gene>
<dbReference type="GO" id="GO:0006313">
    <property type="term" value="P:DNA transposition"/>
    <property type="evidence" value="ECO:0007669"/>
    <property type="project" value="InterPro"/>
</dbReference>
<feature type="domain" description="Transposase zinc-binding" evidence="2">
    <location>
        <begin position="9"/>
        <end position="99"/>
    </location>
</feature>
<dbReference type="InterPro" id="IPR007069">
    <property type="entry name" value="Transposase_32"/>
</dbReference>
<evidence type="ECO:0000313" key="3">
    <source>
        <dbReference type="EMBL" id="VGO18064.1"/>
    </source>
</evidence>
<dbReference type="Pfam" id="PF14319">
    <property type="entry name" value="Zn_Tnp_IS91"/>
    <property type="match status" value="1"/>
</dbReference>
<dbReference type="PANTHER" id="PTHR37023:SF1">
    <property type="entry name" value="ISSOD25 TRANSPOSASE TNPA_ISSOD25"/>
    <property type="match status" value="1"/>
</dbReference>
<dbReference type="RefSeq" id="WP_136059594.1">
    <property type="nucleotide sequence ID" value="NZ_CAAHFH010000001.1"/>
</dbReference>
<evidence type="ECO:0000313" key="4">
    <source>
        <dbReference type="Proteomes" id="UP000346198"/>
    </source>
</evidence>
<dbReference type="EMBL" id="CAAHFH010000001">
    <property type="protein sequence ID" value="VGO18064.1"/>
    <property type="molecule type" value="Genomic_DNA"/>
</dbReference>
<keyword evidence="4" id="KW-1185">Reference proteome</keyword>
<organism evidence="3 4">
    <name type="scientific">Pontiella sulfatireligans</name>
    <dbReference type="NCBI Taxonomy" id="2750658"/>
    <lineage>
        <taxon>Bacteria</taxon>
        <taxon>Pseudomonadati</taxon>
        <taxon>Kiritimatiellota</taxon>
        <taxon>Kiritimatiellia</taxon>
        <taxon>Kiritimatiellales</taxon>
        <taxon>Pontiellaceae</taxon>
        <taxon>Pontiella</taxon>
    </lineage>
</organism>
<evidence type="ECO:0000259" key="1">
    <source>
        <dbReference type="Pfam" id="PF04986"/>
    </source>
</evidence>
<dbReference type="Pfam" id="PF04986">
    <property type="entry name" value="Y2_Tnp"/>
    <property type="match status" value="1"/>
</dbReference>
<accession>A0A6C2UFA7</accession>
<sequence length="360" mass="40610">MPNPIQNLFQTHGAAYLARFGADMPSNHRKVIRAIRNCGTGAFGQHSFSCDGCGESHYADSSCGNRHCPTCQAGKSDEWLIKQLEKALPVNYFMITFTVPKELRSLIRSNQKAAYSALFKAASGALKKLAKDPRFVGCETAGFTGILHTWTRQLEYHPHVHFIVPGGGLSKDETEWKSSGAEFYIHGKPLSIIYRAKFMELLKQAGLAAPPCVWNPDWVVDVRNVGNGQRALKYLAQYVFRVAIAPSRIIRVADGEVTFKYKPSGSKAWKTMSLKIFEFMRRYLQHVLPHGFMKVRHYGFLASNCRVPLERIRELICALYEILVELLPPGKPPHRKPWKCKTCGGLIRWREFIPCPRGTG</sequence>
<feature type="domain" description="Transposase IS801/IS1294" evidence="1">
    <location>
        <begin position="142"/>
        <end position="305"/>
    </location>
</feature>
<proteinExistence type="predicted"/>
<dbReference type="PANTHER" id="PTHR37023">
    <property type="entry name" value="TRANSPOSASE"/>
    <property type="match status" value="1"/>
</dbReference>
<dbReference type="AlphaFoldDB" id="A0A6C2UFA7"/>
<dbReference type="Proteomes" id="UP000346198">
    <property type="component" value="Unassembled WGS sequence"/>
</dbReference>
<dbReference type="GO" id="GO:0003677">
    <property type="term" value="F:DNA binding"/>
    <property type="evidence" value="ECO:0007669"/>
    <property type="project" value="InterPro"/>
</dbReference>
<name>A0A6C2UFA7_9BACT</name>
<protein>
    <submittedName>
        <fullName evidence="3">Uncharacterized protein</fullName>
    </submittedName>
</protein>
<dbReference type="InterPro" id="IPR026889">
    <property type="entry name" value="Zn_Tnp"/>
</dbReference>